<evidence type="ECO:0000256" key="1">
    <source>
        <dbReference type="SAM" id="Phobius"/>
    </source>
</evidence>
<sequence>MSILFEPDGRGPSALRLLLSGVCFLLVVAGIATAMVAVSRGAFRRTVPITAVLADVGDGLPAKSDVKYLGVRVGLVTGVSPAPEPGMNYVHIRLDPRYSGQIPRSVTARVVPSNVFAVPSIQLLYNGSAPAVTGNALIRQDHSQETVRLQTSLDQLRRILDAVGRDRTDTAVGMLATLAEATSGRGASLADAGAQLRRIVVELNKVVSVQAAPSTLDALSTSLREVQATAPELLDTLHHTIGPMLTVAREREQLTDLLTGGVHTFDTIGNALGHNTDRLISITTHLSPALDVLGDGASHFPQISSSVIRMSGKFNQTFDPRVQRVTAKVIVQLTPNRQYTRADCPRYGTLAGTSCSTAPEIAAAPGPMPNLLRPGEFRPVDLSVTDIGPVGSAAEQQQIADILGGTPNAAADILFGPLARGATVAVAADPSGGAR</sequence>
<dbReference type="InterPro" id="IPR052336">
    <property type="entry name" value="MlaD_Phospholipid_Transporter"/>
</dbReference>
<evidence type="ECO:0000259" key="2">
    <source>
        <dbReference type="Pfam" id="PF02470"/>
    </source>
</evidence>
<dbReference type="PANTHER" id="PTHR33371:SF19">
    <property type="entry name" value="MCE-FAMILY PROTEIN MCE4A"/>
    <property type="match status" value="1"/>
</dbReference>
<dbReference type="Proteomes" id="UP001601992">
    <property type="component" value="Unassembled WGS sequence"/>
</dbReference>
<gene>
    <name evidence="4" type="ORF">ACFYXQ_42825</name>
</gene>
<evidence type="ECO:0000313" key="5">
    <source>
        <dbReference type="Proteomes" id="UP001601992"/>
    </source>
</evidence>
<dbReference type="EMBL" id="JBIAQY010000027">
    <property type="protein sequence ID" value="MFF3574503.1"/>
    <property type="molecule type" value="Genomic_DNA"/>
</dbReference>
<keyword evidence="1" id="KW-1133">Transmembrane helix</keyword>
<keyword evidence="1" id="KW-0812">Transmembrane</keyword>
<name>A0ABW6SDU3_9NOCA</name>
<keyword evidence="1" id="KW-0472">Membrane</keyword>
<evidence type="ECO:0000313" key="4">
    <source>
        <dbReference type="EMBL" id="MFF3574503.1"/>
    </source>
</evidence>
<proteinExistence type="predicted"/>
<dbReference type="InterPro" id="IPR024516">
    <property type="entry name" value="Mce_C"/>
</dbReference>
<dbReference type="Pfam" id="PF11887">
    <property type="entry name" value="Mce4_CUP1"/>
    <property type="match status" value="1"/>
</dbReference>
<reference evidence="4 5" key="1">
    <citation type="submission" date="2024-10" db="EMBL/GenBank/DDBJ databases">
        <title>The Natural Products Discovery Center: Release of the First 8490 Sequenced Strains for Exploring Actinobacteria Biosynthetic Diversity.</title>
        <authorList>
            <person name="Kalkreuter E."/>
            <person name="Kautsar S.A."/>
            <person name="Yang D."/>
            <person name="Bader C.D."/>
            <person name="Teijaro C.N."/>
            <person name="Fluegel L."/>
            <person name="Davis C.M."/>
            <person name="Simpson J.R."/>
            <person name="Lauterbach L."/>
            <person name="Steele A.D."/>
            <person name="Gui C."/>
            <person name="Meng S."/>
            <person name="Li G."/>
            <person name="Viehrig K."/>
            <person name="Ye F."/>
            <person name="Su P."/>
            <person name="Kiefer A.F."/>
            <person name="Nichols A."/>
            <person name="Cepeda A.J."/>
            <person name="Yan W."/>
            <person name="Fan B."/>
            <person name="Jiang Y."/>
            <person name="Adhikari A."/>
            <person name="Zheng C.-J."/>
            <person name="Schuster L."/>
            <person name="Cowan T.M."/>
            <person name="Smanski M.J."/>
            <person name="Chevrette M.G."/>
            <person name="De Carvalho L.P.S."/>
            <person name="Shen B."/>
        </authorList>
    </citation>
    <scope>NUCLEOTIDE SEQUENCE [LARGE SCALE GENOMIC DNA]</scope>
    <source>
        <strain evidence="4 5">NPDC002593</strain>
    </source>
</reference>
<keyword evidence="5" id="KW-1185">Reference proteome</keyword>
<dbReference type="Pfam" id="PF02470">
    <property type="entry name" value="MlaD"/>
    <property type="match status" value="1"/>
</dbReference>
<feature type="transmembrane region" description="Helical" evidence="1">
    <location>
        <begin position="17"/>
        <end position="38"/>
    </location>
</feature>
<evidence type="ECO:0000259" key="3">
    <source>
        <dbReference type="Pfam" id="PF11887"/>
    </source>
</evidence>
<feature type="domain" description="Mce/MlaD" evidence="2">
    <location>
        <begin position="46"/>
        <end position="123"/>
    </location>
</feature>
<dbReference type="PANTHER" id="PTHR33371">
    <property type="entry name" value="INTERMEMBRANE PHOSPHOLIPID TRANSPORT SYSTEM BINDING PROTEIN MLAD-RELATED"/>
    <property type="match status" value="1"/>
</dbReference>
<comment type="caution">
    <text evidence="4">The sequence shown here is derived from an EMBL/GenBank/DDBJ whole genome shotgun (WGS) entry which is preliminary data.</text>
</comment>
<feature type="domain" description="Mammalian cell entry C-terminal" evidence="3">
    <location>
        <begin position="133"/>
        <end position="299"/>
    </location>
</feature>
<organism evidence="4 5">
    <name type="scientific">Nocardia jiangxiensis</name>
    <dbReference type="NCBI Taxonomy" id="282685"/>
    <lineage>
        <taxon>Bacteria</taxon>
        <taxon>Bacillati</taxon>
        <taxon>Actinomycetota</taxon>
        <taxon>Actinomycetes</taxon>
        <taxon>Mycobacteriales</taxon>
        <taxon>Nocardiaceae</taxon>
        <taxon>Nocardia</taxon>
    </lineage>
</organism>
<dbReference type="InterPro" id="IPR003399">
    <property type="entry name" value="Mce/MlaD"/>
</dbReference>
<protein>
    <submittedName>
        <fullName evidence="4">MlaD family protein</fullName>
    </submittedName>
</protein>
<accession>A0ABW6SDU3</accession>
<dbReference type="RefSeq" id="WP_387406870.1">
    <property type="nucleotide sequence ID" value="NZ_JBIAQY010000027.1"/>
</dbReference>